<evidence type="ECO:0000256" key="1">
    <source>
        <dbReference type="SAM" id="MobiDB-lite"/>
    </source>
</evidence>
<reference evidence="3" key="1">
    <citation type="submission" date="2016-11" db="EMBL/GenBank/DDBJ databases">
        <authorList>
            <person name="Varghese N."/>
            <person name="Submissions S."/>
        </authorList>
    </citation>
    <scope>NUCLEOTIDE SEQUENCE [LARGE SCALE GENOMIC DNA]</scope>
    <source>
        <strain evidence="3">UWOS</strain>
    </source>
</reference>
<keyword evidence="3" id="KW-1185">Reference proteome</keyword>
<dbReference type="EMBL" id="FRAW01000003">
    <property type="protein sequence ID" value="SHK26038.1"/>
    <property type="molecule type" value="Genomic_DNA"/>
</dbReference>
<name>A0A1M6R112_9BACT</name>
<protein>
    <submittedName>
        <fullName evidence="2">Uncharacterized protein</fullName>
    </submittedName>
</protein>
<dbReference type="Proteomes" id="UP000184275">
    <property type="component" value="Unassembled WGS sequence"/>
</dbReference>
<accession>A0A1M6R112</accession>
<gene>
    <name evidence="2" type="ORF">SAMN05720469_10370</name>
</gene>
<sequence>MDNKIEEKKELDQNSKPTTSNIRRIPKKGEPGYDEFMRELFRSAGSNMLRDDEI</sequence>
<organism evidence="2 3">
    <name type="scientific">Fibrobacter intestinalis</name>
    <dbReference type="NCBI Taxonomy" id="28122"/>
    <lineage>
        <taxon>Bacteria</taxon>
        <taxon>Pseudomonadati</taxon>
        <taxon>Fibrobacterota</taxon>
        <taxon>Fibrobacteria</taxon>
        <taxon>Fibrobacterales</taxon>
        <taxon>Fibrobacteraceae</taxon>
        <taxon>Fibrobacter</taxon>
    </lineage>
</organism>
<evidence type="ECO:0000313" key="3">
    <source>
        <dbReference type="Proteomes" id="UP000184275"/>
    </source>
</evidence>
<feature type="compositionally biased region" description="Basic and acidic residues" evidence="1">
    <location>
        <begin position="1"/>
        <end position="13"/>
    </location>
</feature>
<evidence type="ECO:0000313" key="2">
    <source>
        <dbReference type="EMBL" id="SHK26038.1"/>
    </source>
</evidence>
<proteinExistence type="predicted"/>
<dbReference type="AlphaFoldDB" id="A0A1M6R112"/>
<dbReference type="RefSeq" id="WP_159433673.1">
    <property type="nucleotide sequence ID" value="NZ_FRAW01000003.1"/>
</dbReference>
<feature type="region of interest" description="Disordered" evidence="1">
    <location>
        <begin position="1"/>
        <end position="34"/>
    </location>
</feature>